<reference evidence="3" key="1">
    <citation type="journal article" date="2016" name="Proc. Natl. Acad. Sci. U.S.A.">
        <title>Chromosome-level assembly of Arabidopsis thaliana Ler reveals the extent of translocation and inversion polymorphisms.</title>
        <authorList>
            <person name="Zapata L."/>
            <person name="Ding J."/>
            <person name="Willing E.M."/>
            <person name="Hartwig B."/>
            <person name="Bezdan D."/>
            <person name="Jiao W.B."/>
            <person name="Patel V."/>
            <person name="Velikkakam James G."/>
            <person name="Koornneef M."/>
            <person name="Ossowski S."/>
            <person name="Schneeberger K."/>
        </authorList>
    </citation>
    <scope>NUCLEOTIDE SEQUENCE [LARGE SCALE GENOMIC DNA]</scope>
    <source>
        <strain evidence="3">cv. Landsberg erecta</strain>
    </source>
</reference>
<gene>
    <name evidence="2" type="ordered locus">AXX17_At1g21730</name>
</gene>
<feature type="compositionally biased region" description="Polar residues" evidence="1">
    <location>
        <begin position="456"/>
        <end position="468"/>
    </location>
</feature>
<protein>
    <submittedName>
        <fullName evidence="2">Uncharacterized protein</fullName>
    </submittedName>
</protein>
<dbReference type="Proteomes" id="UP000078284">
    <property type="component" value="Chromosome 1"/>
</dbReference>
<evidence type="ECO:0000313" key="2">
    <source>
        <dbReference type="EMBL" id="OAP16751.1"/>
    </source>
</evidence>
<organism evidence="2 3">
    <name type="scientific">Arabidopsis thaliana</name>
    <name type="common">Mouse-ear cress</name>
    <dbReference type="NCBI Taxonomy" id="3702"/>
    <lineage>
        <taxon>Eukaryota</taxon>
        <taxon>Viridiplantae</taxon>
        <taxon>Streptophyta</taxon>
        <taxon>Embryophyta</taxon>
        <taxon>Tracheophyta</taxon>
        <taxon>Spermatophyta</taxon>
        <taxon>Magnoliopsida</taxon>
        <taxon>eudicotyledons</taxon>
        <taxon>Gunneridae</taxon>
        <taxon>Pentapetalae</taxon>
        <taxon>rosids</taxon>
        <taxon>malvids</taxon>
        <taxon>Brassicales</taxon>
        <taxon>Brassicaceae</taxon>
        <taxon>Camelineae</taxon>
        <taxon>Arabidopsis</taxon>
    </lineage>
</organism>
<feature type="region of interest" description="Disordered" evidence="1">
    <location>
        <begin position="1"/>
        <end position="50"/>
    </location>
</feature>
<evidence type="ECO:0000313" key="3">
    <source>
        <dbReference type="Proteomes" id="UP000078284"/>
    </source>
</evidence>
<feature type="compositionally biased region" description="Basic and acidic residues" evidence="1">
    <location>
        <begin position="16"/>
        <end position="35"/>
    </location>
</feature>
<dbReference type="ExpressionAtlas" id="A0A178WG75">
    <property type="expression patterns" value="baseline and differential"/>
</dbReference>
<sequence>MQEQVDSKMLGSQEDSVEKNFSSEKQSKEFRRKENQIQNKSSQVEPKVEDYTNSNPKYHFMYESKAFGYHRDVKPKIAEDLRSMGHSAQTFVQVKEEAECCREVIDLECGVQPDLGYCEVSSVTNCDEAPETSFVQETSGMINGISVASPCSCSMNESSSPATVGLRSPGSPDQLLKQHISTPNFRKSPLGTESSVVATSERYSFGGTRSLTLEAESSFNMSVNSQALKRRKFTSSPVIDLEVENSDAPRPSTRPSDHTSLTRRIEFGFTEPRSQNYNIYSFPEVNQKVQLSCSLCRSPLGLPENHSYVNCLLTSSSKKYLLSLLKKTSRTGAAEMSTSVSIIMTDCSMVNQRLCRKFEGLKGQGIWCEQDGCVFNTIYCPFCSIPNTCLGVQVMATDSSNVQFLSKILFFADHLEVTNEAASKDSTLKHKEPLAETNAAVDKSDVLKSIDRFAYSPNQQQESGGWRTTKSKLRLPKRNLPTSKKA</sequence>
<feature type="region of interest" description="Disordered" evidence="1">
    <location>
        <begin position="455"/>
        <end position="486"/>
    </location>
</feature>
<accession>A0A178WG75</accession>
<proteinExistence type="predicted"/>
<dbReference type="EMBL" id="LUHQ01000001">
    <property type="protein sequence ID" value="OAP16751.1"/>
    <property type="molecule type" value="Genomic_DNA"/>
</dbReference>
<evidence type="ECO:0000256" key="1">
    <source>
        <dbReference type="SAM" id="MobiDB-lite"/>
    </source>
</evidence>
<comment type="caution">
    <text evidence="2">The sequence shown here is derived from an EMBL/GenBank/DDBJ whole genome shotgun (WGS) entry which is preliminary data.</text>
</comment>
<dbReference type="AlphaFoldDB" id="A0A178WG75"/>
<name>A0A178WG75_ARATH</name>